<keyword evidence="2" id="KW-0472">Membrane</keyword>
<feature type="region of interest" description="Disordered" evidence="1">
    <location>
        <begin position="200"/>
        <end position="228"/>
    </location>
</feature>
<dbReference type="EMBL" id="JBHUDD010000046">
    <property type="protein sequence ID" value="MFD1509176.1"/>
    <property type="molecule type" value="Genomic_DNA"/>
</dbReference>
<evidence type="ECO:0000313" key="3">
    <source>
        <dbReference type="EMBL" id="MFD1509176.1"/>
    </source>
</evidence>
<protein>
    <submittedName>
        <fullName evidence="3">Uncharacterized protein</fullName>
    </submittedName>
</protein>
<gene>
    <name evidence="3" type="ORF">ACFTOW_07150</name>
</gene>
<proteinExistence type="predicted"/>
<name>A0ABW4EFE0_9RHOB</name>
<reference evidence="4" key="1">
    <citation type="journal article" date="2019" name="Int. J. Syst. Evol. Microbiol.">
        <title>The Global Catalogue of Microorganisms (GCM) 10K type strain sequencing project: providing services to taxonomists for standard genome sequencing and annotation.</title>
        <authorList>
            <consortium name="The Broad Institute Genomics Platform"/>
            <consortium name="The Broad Institute Genome Sequencing Center for Infectious Disease"/>
            <person name="Wu L."/>
            <person name="Ma J."/>
        </authorList>
    </citation>
    <scope>NUCLEOTIDE SEQUENCE [LARGE SCALE GENOMIC DNA]</scope>
    <source>
        <strain evidence="4">CGMCC 1.12477</strain>
    </source>
</reference>
<evidence type="ECO:0000256" key="2">
    <source>
        <dbReference type="SAM" id="Phobius"/>
    </source>
</evidence>
<feature type="transmembrane region" description="Helical" evidence="2">
    <location>
        <begin position="15"/>
        <end position="35"/>
    </location>
</feature>
<accession>A0ABW4EFE0</accession>
<evidence type="ECO:0000313" key="4">
    <source>
        <dbReference type="Proteomes" id="UP001597186"/>
    </source>
</evidence>
<organism evidence="3 4">
    <name type="scientific">Lacimonas salitolerans</name>
    <dbReference type="NCBI Taxonomy" id="1323750"/>
    <lineage>
        <taxon>Bacteria</taxon>
        <taxon>Pseudomonadati</taxon>
        <taxon>Pseudomonadota</taxon>
        <taxon>Alphaproteobacteria</taxon>
        <taxon>Rhodobacterales</taxon>
        <taxon>Paracoccaceae</taxon>
        <taxon>Lacimonas</taxon>
    </lineage>
</organism>
<comment type="caution">
    <text evidence="3">The sequence shown here is derived from an EMBL/GenBank/DDBJ whole genome shotgun (WGS) entry which is preliminary data.</text>
</comment>
<keyword evidence="4" id="KW-1185">Reference proteome</keyword>
<sequence length="261" mass="28707">MDQITITLPLTERGLWVILSAIGLAAATGLVWLTLSEQDRKTSRTPLSWLIAFGWVLLPLWLAIFCATLWQVWGLLTGAGSILTGPGSLGAGALIAALLGAPFVIWGTVLRQRTVDFQKEGHITDRINKAVEQLGAEKTVKKLVDGQSQETTEPNIEVRIGAILSLERIAQDSTRYDKGRDHVRVMEILCAYVRGNSNAIPPQDYPEPDWEPLKDDATEEERRTHLEKRQERFGSILLGTSKNCCGRAAGIESRGHEVSGV</sequence>
<keyword evidence="2" id="KW-0812">Transmembrane</keyword>
<keyword evidence="2" id="KW-1133">Transmembrane helix</keyword>
<feature type="compositionally biased region" description="Basic and acidic residues" evidence="1">
    <location>
        <begin position="211"/>
        <end position="228"/>
    </location>
</feature>
<feature type="transmembrane region" description="Helical" evidence="2">
    <location>
        <begin position="90"/>
        <end position="110"/>
    </location>
</feature>
<dbReference type="Proteomes" id="UP001597186">
    <property type="component" value="Unassembled WGS sequence"/>
</dbReference>
<evidence type="ECO:0000256" key="1">
    <source>
        <dbReference type="SAM" id="MobiDB-lite"/>
    </source>
</evidence>
<dbReference type="RefSeq" id="WP_379914375.1">
    <property type="nucleotide sequence ID" value="NZ_JBHUDD010000046.1"/>
</dbReference>
<feature type="transmembrane region" description="Helical" evidence="2">
    <location>
        <begin position="47"/>
        <end position="70"/>
    </location>
</feature>